<evidence type="ECO:0000259" key="2">
    <source>
        <dbReference type="Pfam" id="PF06713"/>
    </source>
</evidence>
<dbReference type="eggNOG" id="ENOG5033ADT">
    <property type="taxonomic scope" value="Bacteria"/>
</dbReference>
<dbReference type="AlphaFoldDB" id="F0P089"/>
<accession>F0P089</accession>
<dbReference type="KEGG" id="wvi:Weevi_1758"/>
<dbReference type="GO" id="GO:0030153">
    <property type="term" value="P:bacteriocin immunity"/>
    <property type="evidence" value="ECO:0007669"/>
    <property type="project" value="InterPro"/>
</dbReference>
<dbReference type="RefSeq" id="WP_013598838.1">
    <property type="nucleotide sequence ID" value="NC_015144.1"/>
</dbReference>
<proteinExistence type="predicted"/>
<reference evidence="4" key="2">
    <citation type="journal article" date="2011" name="Stand. Genomic Sci.">
        <title>Complete genome sequence of Weeksella virosa type strain (9751T).</title>
        <authorList>
            <person name="Lang E."/>
            <person name="Teshima H."/>
            <person name="Lucas S."/>
            <person name="Lapidus A."/>
            <person name="Hammon N."/>
            <person name="Deshpande S."/>
            <person name="Nolan M."/>
            <person name="Cheng J."/>
            <person name="Pitluck S."/>
            <person name="Liolios K."/>
            <person name="Pagani I."/>
            <person name="Mikhailova N."/>
            <person name="Ivanova N."/>
            <person name="Mavromatis K."/>
            <person name="Pati A."/>
            <person name="Tapia R."/>
            <person name="Han C."/>
            <person name="Goodwin L."/>
            <person name="Chen A."/>
            <person name="Palaniappan K."/>
            <person name="Land M."/>
            <person name="Hauser L."/>
            <person name="Chang Y."/>
            <person name="Jeffries C."/>
            <person name="Brambilla E."/>
            <person name="Kopitz M."/>
            <person name="Rohde M."/>
            <person name="Goker M."/>
            <person name="Tindall B."/>
            <person name="Detter J."/>
            <person name="Woyke T."/>
            <person name="Bristow J."/>
            <person name="Eisen J."/>
            <person name="Markowitz V."/>
            <person name="Hugenholtz P."/>
            <person name="Klenk H."/>
            <person name="Kyrpides N."/>
        </authorList>
    </citation>
    <scope>NUCLEOTIDE SEQUENCE [LARGE SCALE GENOMIC DNA]</scope>
    <source>
        <strain evidence="4">ATCC 43766 / DSM 16922 / JCM 21250 / NBRC 16016 / NCTC 11634 / CL345/78</strain>
    </source>
</reference>
<feature type="domain" description="Uncharacterized protein YyaB-like PH" evidence="2">
    <location>
        <begin position="55"/>
        <end position="129"/>
    </location>
</feature>
<dbReference type="STRING" id="865938.Weevi_1758"/>
<dbReference type="OrthoDB" id="1437824at2"/>
<gene>
    <name evidence="3" type="ordered locus">Weevi_1758</name>
</gene>
<evidence type="ECO:0000256" key="1">
    <source>
        <dbReference type="SAM" id="Phobius"/>
    </source>
</evidence>
<dbReference type="InterPro" id="IPR009589">
    <property type="entry name" value="PH_YyaB-like"/>
</dbReference>
<keyword evidence="1" id="KW-0472">Membrane</keyword>
<dbReference type="Proteomes" id="UP000008641">
    <property type="component" value="Chromosome"/>
</dbReference>
<dbReference type="Pfam" id="PF06713">
    <property type="entry name" value="bPH_4"/>
    <property type="match status" value="1"/>
</dbReference>
<name>F0P089_WEEVC</name>
<keyword evidence="4" id="KW-1185">Reference proteome</keyword>
<keyword evidence="1" id="KW-0812">Transmembrane</keyword>
<keyword evidence="1" id="KW-1133">Transmembrane helix</keyword>
<dbReference type="HOGENOM" id="CLU_129146_3_0_10"/>
<organism evidence="3 4">
    <name type="scientific">Weeksella virosa (strain ATCC 43766 / DSM 16922 / JCM 21250 / CCUG 30538 / CDC 9751 / IAM 14551 / NBRC 16016 / NCTC 11634 / CL345/78)</name>
    <dbReference type="NCBI Taxonomy" id="865938"/>
    <lineage>
        <taxon>Bacteria</taxon>
        <taxon>Pseudomonadati</taxon>
        <taxon>Bacteroidota</taxon>
        <taxon>Flavobacteriia</taxon>
        <taxon>Flavobacteriales</taxon>
        <taxon>Weeksellaceae</taxon>
        <taxon>Weeksella</taxon>
    </lineage>
</organism>
<feature type="transmembrane region" description="Helical" evidence="1">
    <location>
        <begin position="12"/>
        <end position="28"/>
    </location>
</feature>
<protein>
    <recommendedName>
        <fullName evidence="2">Uncharacterized protein YyaB-like PH domain-containing protein</fullName>
    </recommendedName>
</protein>
<sequence length="136" mass="15447">MKIYHSKLSPAILFLIVLVFAISIFAAMNSHASVLSISFGVVLPIILIFVVLTTITYTVKEGELQVRVAGFLYRRIPVRTIRKIEKTRTILSAPAASLDRIILYYNRWDEIVLSPKDKEQFIADLQEENPSIEVNL</sequence>
<feature type="transmembrane region" description="Helical" evidence="1">
    <location>
        <begin position="34"/>
        <end position="57"/>
    </location>
</feature>
<reference evidence="3 4" key="1">
    <citation type="journal article" date="2011" name="Stand. Genomic Sci.">
        <title>Complete genome sequence of Weeksella virosa type strain (9751).</title>
        <authorList>
            <person name="Lang E."/>
            <person name="Teshima H."/>
            <person name="Lucas S."/>
            <person name="Lapidus A."/>
            <person name="Hammon N."/>
            <person name="Deshpande S."/>
            <person name="Nolan M."/>
            <person name="Cheng J.F."/>
            <person name="Pitluck S."/>
            <person name="Liolios K."/>
            <person name="Pagani I."/>
            <person name="Mikhailova N."/>
            <person name="Ivanova N."/>
            <person name="Mavromatis K."/>
            <person name="Pati A."/>
            <person name="Tapia R."/>
            <person name="Han C."/>
            <person name="Goodwin L."/>
            <person name="Chen A."/>
            <person name="Palaniappan K."/>
            <person name="Land M."/>
            <person name="Hauser L."/>
            <person name="Chang Y.J."/>
            <person name="Jeffries C.D."/>
            <person name="Brambilla E.M."/>
            <person name="Kopitz M."/>
            <person name="Rohde M."/>
            <person name="Goker M."/>
            <person name="Tindall B.J."/>
            <person name="Detter J.C."/>
            <person name="Woyke T."/>
            <person name="Bristow J."/>
            <person name="Eisen J.A."/>
            <person name="Markowitz V."/>
            <person name="Hugenholtz P."/>
            <person name="Klenk H.P."/>
            <person name="Kyrpides N.C."/>
        </authorList>
    </citation>
    <scope>NUCLEOTIDE SEQUENCE [LARGE SCALE GENOMIC DNA]</scope>
    <source>
        <strain evidence="4">ATCC 43766 / DSM 16922 / JCM 21250 / NBRC 16016 / NCTC 11634 / CL345/78</strain>
    </source>
</reference>
<dbReference type="EMBL" id="CP002455">
    <property type="protein sequence ID" value="ADX68449.1"/>
    <property type="molecule type" value="Genomic_DNA"/>
</dbReference>
<evidence type="ECO:0000313" key="4">
    <source>
        <dbReference type="Proteomes" id="UP000008641"/>
    </source>
</evidence>
<evidence type="ECO:0000313" key="3">
    <source>
        <dbReference type="EMBL" id="ADX68449.1"/>
    </source>
</evidence>